<feature type="active site" description="Nucleophile" evidence="8">
    <location>
        <position position="37"/>
    </location>
</feature>
<dbReference type="Pfam" id="PF00085">
    <property type="entry name" value="Thioredoxin"/>
    <property type="match status" value="1"/>
</dbReference>
<evidence type="ECO:0000256" key="1">
    <source>
        <dbReference type="ARBA" id="ARBA00008987"/>
    </source>
</evidence>
<dbReference type="KEGG" id="abg:Asbog_00206"/>
<evidence type="ECO:0000256" key="8">
    <source>
        <dbReference type="PIRSR" id="PIRSR000077-1"/>
    </source>
</evidence>
<evidence type="ECO:0000259" key="10">
    <source>
        <dbReference type="PROSITE" id="PS51352"/>
    </source>
</evidence>
<keyword evidence="3" id="KW-0249">Electron transport</keyword>
<dbReference type="Gene3D" id="3.40.30.10">
    <property type="entry name" value="Glutaredoxin"/>
    <property type="match status" value="1"/>
</dbReference>
<evidence type="ECO:0000313" key="12">
    <source>
        <dbReference type="Proteomes" id="UP000321287"/>
    </source>
</evidence>
<keyword evidence="12" id="KW-1185">Reference proteome</keyword>
<evidence type="ECO:0000256" key="3">
    <source>
        <dbReference type="ARBA" id="ARBA00022982"/>
    </source>
</evidence>
<keyword evidence="4 9" id="KW-1015">Disulfide bond</keyword>
<reference evidence="11 12" key="1">
    <citation type="submission" date="2019-07" db="EMBL/GenBank/DDBJ databases">
        <title>Whole genome shotgun sequence of Asaia bogorensis NBRC 16594.</title>
        <authorList>
            <person name="Hosoyama A."/>
            <person name="Uohara A."/>
            <person name="Ohji S."/>
            <person name="Ichikawa N."/>
        </authorList>
    </citation>
    <scope>NUCLEOTIDE SEQUENCE [LARGE SCALE GENOMIC DNA]</scope>
    <source>
        <strain evidence="11 12">NBRC 16594</strain>
    </source>
</reference>
<evidence type="ECO:0000256" key="4">
    <source>
        <dbReference type="ARBA" id="ARBA00023157"/>
    </source>
</evidence>
<dbReference type="Proteomes" id="UP000321287">
    <property type="component" value="Unassembled WGS sequence"/>
</dbReference>
<sequence>MENKMSENTVAVSDSGFDKDVLQAEGPVLVDFWAEWCGPCKMIAPALDEIGGEYKGRLTVAKINIDENPEAPTRFGVRSIPTLMVFKNGEVVAQKTGALPKSALKAWVDSAL</sequence>
<dbReference type="GO" id="GO:0005829">
    <property type="term" value="C:cytosol"/>
    <property type="evidence" value="ECO:0007669"/>
    <property type="project" value="TreeGrafter"/>
</dbReference>
<dbReference type="GO" id="GO:0015035">
    <property type="term" value="F:protein-disulfide reductase activity"/>
    <property type="evidence" value="ECO:0007669"/>
    <property type="project" value="UniProtKB-UniRule"/>
</dbReference>
<feature type="domain" description="Thioredoxin" evidence="10">
    <location>
        <begin position="1"/>
        <end position="112"/>
    </location>
</feature>
<dbReference type="CDD" id="cd02947">
    <property type="entry name" value="TRX_family"/>
    <property type="match status" value="1"/>
</dbReference>
<dbReference type="FunFam" id="3.40.30.10:FF:000001">
    <property type="entry name" value="Thioredoxin"/>
    <property type="match status" value="1"/>
</dbReference>
<dbReference type="PRINTS" id="PR00421">
    <property type="entry name" value="THIOREDOXIN"/>
</dbReference>
<dbReference type="InterPro" id="IPR005746">
    <property type="entry name" value="Thioredoxin"/>
</dbReference>
<dbReference type="EMBL" id="BJVS01000002">
    <property type="protein sequence ID" value="GEL52870.1"/>
    <property type="molecule type" value="Genomic_DNA"/>
</dbReference>
<dbReference type="InterPro" id="IPR036249">
    <property type="entry name" value="Thioredoxin-like_sf"/>
</dbReference>
<gene>
    <name evidence="11" type="primary">trxA</name>
    <name evidence="11" type="ORF">ABO01nite_08770</name>
</gene>
<evidence type="ECO:0000256" key="5">
    <source>
        <dbReference type="ARBA" id="ARBA00023284"/>
    </source>
</evidence>
<evidence type="ECO:0000256" key="9">
    <source>
        <dbReference type="PIRSR" id="PIRSR000077-4"/>
    </source>
</evidence>
<dbReference type="PANTHER" id="PTHR45663">
    <property type="entry name" value="GEO12009P1"/>
    <property type="match status" value="1"/>
</dbReference>
<feature type="site" description="Contributes to redox potential value" evidence="8">
    <location>
        <position position="38"/>
    </location>
</feature>
<dbReference type="NCBIfam" id="NF006898">
    <property type="entry name" value="PRK09381.1"/>
    <property type="match status" value="1"/>
</dbReference>
<dbReference type="SUPFAM" id="SSF52833">
    <property type="entry name" value="Thioredoxin-like"/>
    <property type="match status" value="1"/>
</dbReference>
<comment type="similarity">
    <text evidence="1 7">Belongs to the thioredoxin family.</text>
</comment>
<dbReference type="InterPro" id="IPR017937">
    <property type="entry name" value="Thioredoxin_CS"/>
</dbReference>
<keyword evidence="5 9" id="KW-0676">Redox-active center</keyword>
<dbReference type="PROSITE" id="PS51352">
    <property type="entry name" value="THIOREDOXIN_2"/>
    <property type="match status" value="1"/>
</dbReference>
<dbReference type="PIRSF" id="PIRSF000077">
    <property type="entry name" value="Thioredoxin"/>
    <property type="match status" value="1"/>
</dbReference>
<feature type="active site" description="Nucleophile" evidence="8">
    <location>
        <position position="40"/>
    </location>
</feature>
<protein>
    <recommendedName>
        <fullName evidence="6 7">Thioredoxin</fullName>
    </recommendedName>
</protein>
<organism evidence="11 12">
    <name type="scientific">Asaia bogorensis NBRC 16594</name>
    <dbReference type="NCBI Taxonomy" id="1231624"/>
    <lineage>
        <taxon>Bacteria</taxon>
        <taxon>Pseudomonadati</taxon>
        <taxon>Pseudomonadota</taxon>
        <taxon>Alphaproteobacteria</taxon>
        <taxon>Acetobacterales</taxon>
        <taxon>Acetobacteraceae</taxon>
        <taxon>Asaia</taxon>
    </lineage>
</organism>
<dbReference type="PROSITE" id="PS00194">
    <property type="entry name" value="THIOREDOXIN_1"/>
    <property type="match status" value="1"/>
</dbReference>
<proteinExistence type="inferred from homology"/>
<feature type="site" description="Deprotonates C-terminal active site Cys" evidence="8">
    <location>
        <position position="31"/>
    </location>
</feature>
<feature type="site" description="Contributes to redox potential value" evidence="8">
    <location>
        <position position="39"/>
    </location>
</feature>
<dbReference type="PANTHER" id="PTHR45663:SF11">
    <property type="entry name" value="GEO12009P1"/>
    <property type="match status" value="1"/>
</dbReference>
<dbReference type="GO" id="GO:0045454">
    <property type="term" value="P:cell redox homeostasis"/>
    <property type="evidence" value="ECO:0007669"/>
    <property type="project" value="TreeGrafter"/>
</dbReference>
<name>A0AAN4U2T7_9PROT</name>
<dbReference type="NCBIfam" id="TIGR01068">
    <property type="entry name" value="thioredoxin"/>
    <property type="match status" value="1"/>
</dbReference>
<evidence type="ECO:0000313" key="11">
    <source>
        <dbReference type="EMBL" id="GEL52870.1"/>
    </source>
</evidence>
<feature type="disulfide bond" description="Redox-active" evidence="9">
    <location>
        <begin position="37"/>
        <end position="40"/>
    </location>
</feature>
<comment type="caution">
    <text evidence="11">The sequence shown here is derived from an EMBL/GenBank/DDBJ whole genome shotgun (WGS) entry which is preliminary data.</text>
</comment>
<evidence type="ECO:0000256" key="2">
    <source>
        <dbReference type="ARBA" id="ARBA00022448"/>
    </source>
</evidence>
<dbReference type="InterPro" id="IPR013766">
    <property type="entry name" value="Thioredoxin_domain"/>
</dbReference>
<keyword evidence="2" id="KW-0813">Transport</keyword>
<evidence type="ECO:0000256" key="6">
    <source>
        <dbReference type="NCBIfam" id="TIGR01068"/>
    </source>
</evidence>
<evidence type="ECO:0000256" key="7">
    <source>
        <dbReference type="PIRNR" id="PIRNR000077"/>
    </source>
</evidence>
<accession>A0AAN4U2T7</accession>
<dbReference type="AlphaFoldDB" id="A0AAN4U2T7"/>